<dbReference type="RefSeq" id="WP_090975122.1">
    <property type="nucleotide sequence ID" value="NZ_FOLL01000029.1"/>
</dbReference>
<feature type="signal peptide" evidence="1">
    <location>
        <begin position="1"/>
        <end position="19"/>
    </location>
</feature>
<dbReference type="PANTHER" id="PTHR23150:SF19">
    <property type="entry name" value="FORMYLGLYCINE-GENERATING ENZYME"/>
    <property type="match status" value="1"/>
</dbReference>
<dbReference type="AlphaFoldDB" id="A0A1I1MGX9"/>
<dbReference type="InterPro" id="IPR042095">
    <property type="entry name" value="SUMF_sf"/>
</dbReference>
<dbReference type="STRING" id="623281.SAMN05421747_12925"/>
<name>A0A1I1MGX9_9SPHI</name>
<dbReference type="PANTHER" id="PTHR23150">
    <property type="entry name" value="SULFATASE MODIFYING FACTOR 1, 2"/>
    <property type="match status" value="1"/>
</dbReference>
<protein>
    <submittedName>
        <fullName evidence="3">Formylglycine-generating enzyme, required for sulfatase activity, contains SUMF1/FGE domain</fullName>
    </submittedName>
</protein>
<dbReference type="InterPro" id="IPR005532">
    <property type="entry name" value="SUMF_dom"/>
</dbReference>
<evidence type="ECO:0000313" key="4">
    <source>
        <dbReference type="Proteomes" id="UP000199577"/>
    </source>
</evidence>
<proteinExistence type="predicted"/>
<reference evidence="4" key="1">
    <citation type="submission" date="2016-10" db="EMBL/GenBank/DDBJ databases">
        <authorList>
            <person name="Varghese N."/>
            <person name="Submissions S."/>
        </authorList>
    </citation>
    <scope>NUCLEOTIDE SEQUENCE [LARGE SCALE GENOMIC DNA]</scope>
    <source>
        <strain evidence="4">DSM 22900</strain>
    </source>
</reference>
<dbReference type="Gene3D" id="3.90.1580.10">
    <property type="entry name" value="paralog of FGE (formylglycine-generating enzyme)"/>
    <property type="match status" value="1"/>
</dbReference>
<keyword evidence="1" id="KW-0732">Signal</keyword>
<dbReference type="InterPro" id="IPR016187">
    <property type="entry name" value="CTDL_fold"/>
</dbReference>
<dbReference type="InterPro" id="IPR051043">
    <property type="entry name" value="Sulfatase_Mod_Factor_Kinase"/>
</dbReference>
<accession>A0A1I1MGX9</accession>
<dbReference type="Pfam" id="PF03781">
    <property type="entry name" value="FGE-sulfatase"/>
    <property type="match status" value="1"/>
</dbReference>
<dbReference type="EMBL" id="FOLL01000029">
    <property type="protein sequence ID" value="SFC80840.1"/>
    <property type="molecule type" value="Genomic_DNA"/>
</dbReference>
<dbReference type="Proteomes" id="UP000199577">
    <property type="component" value="Unassembled WGS sequence"/>
</dbReference>
<dbReference type="OrthoDB" id="9773278at2"/>
<evidence type="ECO:0000256" key="1">
    <source>
        <dbReference type="SAM" id="SignalP"/>
    </source>
</evidence>
<feature type="domain" description="Sulfatase-modifying factor enzyme-like" evidence="2">
    <location>
        <begin position="144"/>
        <end position="395"/>
    </location>
</feature>
<dbReference type="SUPFAM" id="SSF56436">
    <property type="entry name" value="C-type lectin-like"/>
    <property type="match status" value="1"/>
</dbReference>
<gene>
    <name evidence="3" type="ORF">SAMN05421747_12925</name>
</gene>
<dbReference type="GO" id="GO:0120147">
    <property type="term" value="F:formylglycine-generating oxidase activity"/>
    <property type="evidence" value="ECO:0007669"/>
    <property type="project" value="TreeGrafter"/>
</dbReference>
<evidence type="ECO:0000259" key="2">
    <source>
        <dbReference type="Pfam" id="PF03781"/>
    </source>
</evidence>
<organism evidence="3 4">
    <name type="scientific">Parapedobacter composti</name>
    <dbReference type="NCBI Taxonomy" id="623281"/>
    <lineage>
        <taxon>Bacteria</taxon>
        <taxon>Pseudomonadati</taxon>
        <taxon>Bacteroidota</taxon>
        <taxon>Sphingobacteriia</taxon>
        <taxon>Sphingobacteriales</taxon>
        <taxon>Sphingobacteriaceae</taxon>
        <taxon>Parapedobacter</taxon>
    </lineage>
</organism>
<sequence>MKKHLILFVMLLACYTSQAQNTVAKLKYEDAEKAFYDGNYQNCISLLDETEKLLGQTAPNILYLRIMAEGKIWEANPYESNEQVNKLQQLCKQYMQNYDIAGLENKYREVYDLSMKLPTIEVYQAQVRKQANIDSIISLSGIPMAFVKGGTFMMGSSNNKEVNDKNLSHNIQLSDFYIGKYEIMVGQFRTFVQETGYQTSAEKKAHSRLWTGKRWREKKGTNWRHGVDGKEYNEGSDNYPVIHVSYDDAMSFCKWLSEKTGGNWRLPTEAEWEYSAKGGEKNENFIYSGSNDIEEVAWYENNSEGGTHPVGQKKANKLGIYDMSGNVREWCYDWWDKGYYAKSPNKDPLGPSTGTWRTFRGGDWSDDIMRYLNIAYRHGGFDQLRTDNISGFRVVYIPD</sequence>
<feature type="chain" id="PRO_5011727126" evidence="1">
    <location>
        <begin position="20"/>
        <end position="399"/>
    </location>
</feature>
<evidence type="ECO:0000313" key="3">
    <source>
        <dbReference type="EMBL" id="SFC80840.1"/>
    </source>
</evidence>
<keyword evidence="4" id="KW-1185">Reference proteome</keyword>